<feature type="domain" description="EF-hand" evidence="3">
    <location>
        <begin position="23"/>
        <end position="58"/>
    </location>
</feature>
<gene>
    <name evidence="4" type="ORF">MNOR_LOCUS187</name>
</gene>
<evidence type="ECO:0000256" key="1">
    <source>
        <dbReference type="ARBA" id="ARBA00022737"/>
    </source>
</evidence>
<dbReference type="InterPro" id="IPR018247">
    <property type="entry name" value="EF_Hand_1_Ca_BS"/>
</dbReference>
<name>A0AAV2PHD6_MEGNR</name>
<evidence type="ECO:0000313" key="4">
    <source>
        <dbReference type="EMBL" id="CAL4058743.1"/>
    </source>
</evidence>
<dbReference type="EMBL" id="CAXKWB010000034">
    <property type="protein sequence ID" value="CAL4058743.1"/>
    <property type="molecule type" value="Genomic_DNA"/>
</dbReference>
<dbReference type="SUPFAM" id="SSF47473">
    <property type="entry name" value="EF-hand"/>
    <property type="match status" value="1"/>
</dbReference>
<organism evidence="4 5">
    <name type="scientific">Meganyctiphanes norvegica</name>
    <name type="common">Northern krill</name>
    <name type="synonym">Thysanopoda norvegica</name>
    <dbReference type="NCBI Taxonomy" id="48144"/>
    <lineage>
        <taxon>Eukaryota</taxon>
        <taxon>Metazoa</taxon>
        <taxon>Ecdysozoa</taxon>
        <taxon>Arthropoda</taxon>
        <taxon>Crustacea</taxon>
        <taxon>Multicrustacea</taxon>
        <taxon>Malacostraca</taxon>
        <taxon>Eumalacostraca</taxon>
        <taxon>Eucarida</taxon>
        <taxon>Euphausiacea</taxon>
        <taxon>Euphausiidae</taxon>
        <taxon>Meganyctiphanes</taxon>
    </lineage>
</organism>
<keyword evidence="1" id="KW-0677">Repeat</keyword>
<dbReference type="GO" id="GO:0005509">
    <property type="term" value="F:calcium ion binding"/>
    <property type="evidence" value="ECO:0007669"/>
    <property type="project" value="InterPro"/>
</dbReference>
<dbReference type="PROSITE" id="PS00018">
    <property type="entry name" value="EF_HAND_1"/>
    <property type="match status" value="1"/>
</dbReference>
<proteinExistence type="predicted"/>
<sequence length="172" mass="19320">MPKKQKKRRKKASDNVFDLFTQFQVAQFKEGFQLMDRDKDGKLGPDDLDWTHKHVNLPTTDEKIGIMLADSPTAINFTMLLSMFAEKASGEQDDDDVIIKGFKTFANAEGKIDAPALRVALTCFADKFTKEEADDALEMFQVKDGFLDHALIVKLLTGPAGDDDEEAKEEEE</sequence>
<dbReference type="FunFam" id="1.10.238.10:FF:000003">
    <property type="entry name" value="Calmodulin A"/>
    <property type="match status" value="1"/>
</dbReference>
<evidence type="ECO:0000259" key="3">
    <source>
        <dbReference type="PROSITE" id="PS50222"/>
    </source>
</evidence>
<dbReference type="Gene3D" id="1.10.238.10">
    <property type="entry name" value="EF-hand"/>
    <property type="match status" value="1"/>
</dbReference>
<dbReference type="AlphaFoldDB" id="A0AAV2PHD6"/>
<dbReference type="PANTHER" id="PTHR23049">
    <property type="entry name" value="MYOSIN REGULATORY LIGHT CHAIN 2"/>
    <property type="match status" value="1"/>
</dbReference>
<dbReference type="PROSITE" id="PS50222">
    <property type="entry name" value="EF_HAND_2"/>
    <property type="match status" value="1"/>
</dbReference>
<protein>
    <recommendedName>
        <fullName evidence="3">EF-hand domain-containing protein</fullName>
    </recommendedName>
</protein>
<accession>A0AAV2PHD6</accession>
<dbReference type="InterPro" id="IPR011992">
    <property type="entry name" value="EF-hand-dom_pair"/>
</dbReference>
<evidence type="ECO:0000313" key="5">
    <source>
        <dbReference type="Proteomes" id="UP001497623"/>
    </source>
</evidence>
<keyword evidence="2" id="KW-0106">Calcium</keyword>
<comment type="caution">
    <text evidence="4">The sequence shown here is derived from an EMBL/GenBank/DDBJ whole genome shotgun (WGS) entry which is preliminary data.</text>
</comment>
<dbReference type="InterPro" id="IPR050403">
    <property type="entry name" value="Myosin_RLC"/>
</dbReference>
<dbReference type="InterPro" id="IPR002048">
    <property type="entry name" value="EF_hand_dom"/>
</dbReference>
<dbReference type="Proteomes" id="UP001497623">
    <property type="component" value="Unassembled WGS sequence"/>
</dbReference>
<evidence type="ECO:0000256" key="2">
    <source>
        <dbReference type="ARBA" id="ARBA00022837"/>
    </source>
</evidence>
<reference evidence="4 5" key="1">
    <citation type="submission" date="2024-05" db="EMBL/GenBank/DDBJ databases">
        <authorList>
            <person name="Wallberg A."/>
        </authorList>
    </citation>
    <scope>NUCLEOTIDE SEQUENCE [LARGE SCALE GENOMIC DNA]</scope>
</reference>
<keyword evidence="5" id="KW-1185">Reference proteome</keyword>